<dbReference type="SUPFAM" id="SSF82171">
    <property type="entry name" value="DPP6 N-terminal domain-like"/>
    <property type="match status" value="1"/>
</dbReference>
<dbReference type="AlphaFoldDB" id="A0A225DBE7"/>
<dbReference type="Proteomes" id="UP000214646">
    <property type="component" value="Unassembled WGS sequence"/>
</dbReference>
<name>A0A225DBE7_9BACT</name>
<organism evidence="1 2">
    <name type="scientific">Fimbriiglobus ruber</name>
    <dbReference type="NCBI Taxonomy" id="1908690"/>
    <lineage>
        <taxon>Bacteria</taxon>
        <taxon>Pseudomonadati</taxon>
        <taxon>Planctomycetota</taxon>
        <taxon>Planctomycetia</taxon>
        <taxon>Gemmatales</taxon>
        <taxon>Gemmataceae</taxon>
        <taxon>Fimbriiglobus</taxon>
    </lineage>
</organism>
<dbReference type="InterPro" id="IPR011044">
    <property type="entry name" value="Quino_amine_DH_bsu"/>
</dbReference>
<accession>A0A225DBE7</accession>
<dbReference type="EMBL" id="NIDE01000020">
    <property type="protein sequence ID" value="OWK34479.1"/>
    <property type="molecule type" value="Genomic_DNA"/>
</dbReference>
<dbReference type="Gene3D" id="2.130.10.10">
    <property type="entry name" value="YVTN repeat-like/Quinoprotein amine dehydrogenase"/>
    <property type="match status" value="2"/>
</dbReference>
<gene>
    <name evidence="1" type="ORF">FRUB_10450</name>
</gene>
<evidence type="ECO:0000313" key="2">
    <source>
        <dbReference type="Proteomes" id="UP000214646"/>
    </source>
</evidence>
<dbReference type="InterPro" id="IPR015943">
    <property type="entry name" value="WD40/YVTN_repeat-like_dom_sf"/>
</dbReference>
<protein>
    <submittedName>
        <fullName evidence="1">WD-40 repeat protein</fullName>
    </submittedName>
</protein>
<dbReference type="SUPFAM" id="SSF50969">
    <property type="entry name" value="YVTN repeat-like/Quinoprotein amine dehydrogenase"/>
    <property type="match status" value="1"/>
</dbReference>
<proteinExistence type="predicted"/>
<comment type="caution">
    <text evidence="1">The sequence shown here is derived from an EMBL/GenBank/DDBJ whole genome shotgun (WGS) entry which is preliminary data.</text>
</comment>
<reference evidence="2" key="1">
    <citation type="submission" date="2017-06" db="EMBL/GenBank/DDBJ databases">
        <title>Genome analysis of Fimbriiglobus ruber SP5, the first member of the order Planctomycetales with confirmed chitinolytic capability.</title>
        <authorList>
            <person name="Ravin N.V."/>
            <person name="Rakitin A.L."/>
            <person name="Ivanova A.A."/>
            <person name="Beletsky A.V."/>
            <person name="Kulichevskaya I.S."/>
            <person name="Mardanov A.V."/>
            <person name="Dedysh S.N."/>
        </authorList>
    </citation>
    <scope>NUCLEOTIDE SEQUENCE [LARGE SCALE GENOMIC DNA]</scope>
    <source>
        <strain evidence="2">SP5</strain>
    </source>
</reference>
<sequence length="902" mass="96210">MACLSLAAAAADWKSVVDPPTEKIQWPADYKLDVPVPPSFFDPTATLADAGGPFVIVGRNGGRNEYRAVIDLRTGKTTAKLEGELRTDLPEALSRDGKRFAAMAQGVRGKELFVFDLENGGKTLAQLPAPARPESIQFVGTDKILIYSGRSLVQIYDLKSGKLLMETKPENNVWRNAMPASTPGGKYVAVPFNAALKFLDSETGQEVSSIPAPVVDQRGTKNFDAIAISPDGKTLAILTEHYAQRQFLLIDLATGKTLSDLPLKAPVGFARGPKLVWAADGSGLLLSGGSMIDTETAKVVFVPPGAPAARFPISLGTVVDLQKVGTDRKLVSSGLPADKLVAARTAVRSGGSSADALLPPLVEMKAEGAKSLTLPLEEIDWAVKLDKAAPTPGADRPIPVEFPLTGLQSLRVTGGTVPAAIYEIAKLDNFTRPDATQPSTLKKIDVLTGASTSYELPPGCSVRDVAADGKTVVTVDAATGTRADVFHLDGGKPTGLRPYDKEAEDHRKVSFAALPSPNRLVTVNPAGDVIGWDLAAGKMVYTTQAAGFVALGLTPGRQYLYGFQYGTFRFLDAATGEPAGDLVPGFQTSTTAAAVTLAIRPDGQEAAAVLTRSGVGMKLVRWNLATGKRIDLVSMTSDFQEGPKPVYVGQHLLFNNKQLYSPALKTMIWSYTATGPGWKEAAQRPDGRVWYTVGDDAKKGAVLVAADLPGSDAQARISKVLDGKESLIKPDTAVSLELDFSGTHAEAAMKKGPEEIKAAWANRDIEVTDDAKLKVRIKVKERDTGKRMEFTTARGFGPPSPFAKPTDLARTMEVTIETSLIQDGTVIWNAPDVTHDNHPPQGRFSVPKEDMTLDGFLVRRMWDTVPEWAAATLPSYATRVQGRILTLPGRATLAPTGVVAVK</sequence>
<keyword evidence="2" id="KW-1185">Reference proteome</keyword>
<evidence type="ECO:0000313" key="1">
    <source>
        <dbReference type="EMBL" id="OWK34479.1"/>
    </source>
</evidence>